<dbReference type="OrthoDB" id="10006023at2759"/>
<dbReference type="SUPFAM" id="SSF48452">
    <property type="entry name" value="TPR-like"/>
    <property type="match status" value="1"/>
</dbReference>
<gene>
    <name evidence="10" type="ORF">SeLEV6574_g03132</name>
</gene>
<sequence length="795" mass="89204">MALASRQSLPEQLIHNSRDYLRNVGRSVHFLYLNPSPSFLYFRGSVLFTSNRDMDLINNADCDPSNGLMQFTKQFDRDRSLQQDRFGLSDDHGAGSSALTPRERQLAPEIAREHELADAFFAQSHLPEPMLDFYNFKEMSQELRAVEPPSMTLPEDWTADFAMFPDSTPELHELARKDQSFHDFEAAFQHPRDPAKTWEGEFARFDPQYSGPAQAHTEAAAFEQAFEQAQQSTWEGEFAKQTRESWADEFVAQQEEVTVDSKDALSKTAGMLLDIVANSTNPKFKQSKFLHFMERLRDQQVAIEGNKIVEQTAPFIGEGLRPEGEESWDEEFRTTEARALSTEDGWTHEFAQEGPLGAWANEYAVGNFANPPAQLPINWPQEFASNSLGTLAAKFKEYEAPRDEGFATEFDSRDNPEYSEMGNVFNESQQWEQDSRANVERGLSHDGNVHWDGLEKNWQLGHQATDPRSDNYKFTPNNPYLSKLAPSLENPLSHCNVTKSILALEAAVQLDPDNASAWHHLGIRQQENENEIAAIAALQKATQLNPSILDAWIGLAVSYTNENSRNDANEALEAWMANSDKYRHIIDRVGGSGAGIPTMDSVQRHAHVISLFLEAARASPGEDLDPEVQIALGVLFNVSEDYDKAVDCFEAALVKRPQDYLLWNKLGATLANNTKTSRALDAYFAALEINPSYIRARYNIAVSCIQLGNHREAAEHLLGALGIQQSNAESLMVDDGGKGKSPVLVGNVGANMHSVVSNNVWSTLKTVVDSYMRRHDLAEACDRRDLAPFRKEFDF</sequence>
<dbReference type="InterPro" id="IPR024111">
    <property type="entry name" value="PEX5/PEX5L"/>
</dbReference>
<dbReference type="GO" id="GO:0005052">
    <property type="term" value="F:peroxisome matrix targeting signal-1 binding"/>
    <property type="evidence" value="ECO:0007669"/>
    <property type="project" value="TreeGrafter"/>
</dbReference>
<evidence type="ECO:0000256" key="4">
    <source>
        <dbReference type="ARBA" id="ARBA00022490"/>
    </source>
</evidence>
<evidence type="ECO:0000256" key="2">
    <source>
        <dbReference type="ARBA" id="ARBA00004496"/>
    </source>
</evidence>
<evidence type="ECO:0000256" key="8">
    <source>
        <dbReference type="PROSITE-ProRule" id="PRU00339"/>
    </source>
</evidence>
<keyword evidence="7" id="KW-0576">Peroxisome</keyword>
<dbReference type="GO" id="GO:0005778">
    <property type="term" value="C:peroxisomal membrane"/>
    <property type="evidence" value="ECO:0007669"/>
    <property type="project" value="TreeGrafter"/>
</dbReference>
<evidence type="ECO:0000313" key="10">
    <source>
        <dbReference type="EMBL" id="TPX46623.1"/>
    </source>
</evidence>
<dbReference type="SMART" id="SM00028">
    <property type="entry name" value="TPR"/>
    <property type="match status" value="4"/>
</dbReference>
<dbReference type="PROSITE" id="PS50005">
    <property type="entry name" value="TPR"/>
    <property type="match status" value="3"/>
</dbReference>
<feature type="repeat" description="TPR" evidence="8">
    <location>
        <begin position="626"/>
        <end position="659"/>
    </location>
</feature>
<dbReference type="AlphaFoldDB" id="A0A507D576"/>
<comment type="caution">
    <text evidence="10">The sequence shown here is derived from an EMBL/GenBank/DDBJ whole genome shotgun (WGS) entry which is preliminary data.</text>
</comment>
<name>A0A507D576_9FUNG</name>
<dbReference type="EMBL" id="QEAM01000099">
    <property type="protein sequence ID" value="TPX46623.1"/>
    <property type="molecule type" value="Genomic_DNA"/>
</dbReference>
<proteinExistence type="inferred from homology"/>
<evidence type="ECO:0000256" key="3">
    <source>
        <dbReference type="ARBA" id="ARBA00005348"/>
    </source>
</evidence>
<dbReference type="Proteomes" id="UP000320475">
    <property type="component" value="Unassembled WGS sequence"/>
</dbReference>
<dbReference type="GO" id="GO:0005829">
    <property type="term" value="C:cytosol"/>
    <property type="evidence" value="ECO:0007669"/>
    <property type="project" value="TreeGrafter"/>
</dbReference>
<dbReference type="InterPro" id="IPR011990">
    <property type="entry name" value="TPR-like_helical_dom_sf"/>
</dbReference>
<evidence type="ECO:0000256" key="7">
    <source>
        <dbReference type="ARBA" id="ARBA00023140"/>
    </source>
</evidence>
<evidence type="ECO:0000256" key="5">
    <source>
        <dbReference type="ARBA" id="ARBA00022737"/>
    </source>
</evidence>
<evidence type="ECO:0000256" key="6">
    <source>
        <dbReference type="ARBA" id="ARBA00022803"/>
    </source>
</evidence>
<protein>
    <submittedName>
        <fullName evidence="10">Uncharacterized protein</fullName>
    </submittedName>
</protein>
<keyword evidence="6 8" id="KW-0802">TPR repeat</keyword>
<dbReference type="Pfam" id="PF13181">
    <property type="entry name" value="TPR_8"/>
    <property type="match status" value="1"/>
</dbReference>
<comment type="similarity">
    <text evidence="3">Belongs to the peroxisomal targeting signal receptor family.</text>
</comment>
<dbReference type="GO" id="GO:0016560">
    <property type="term" value="P:protein import into peroxisome matrix, docking"/>
    <property type="evidence" value="ECO:0007669"/>
    <property type="project" value="TreeGrafter"/>
</dbReference>
<organism evidence="10 11">
    <name type="scientific">Synchytrium endobioticum</name>
    <dbReference type="NCBI Taxonomy" id="286115"/>
    <lineage>
        <taxon>Eukaryota</taxon>
        <taxon>Fungi</taxon>
        <taxon>Fungi incertae sedis</taxon>
        <taxon>Chytridiomycota</taxon>
        <taxon>Chytridiomycota incertae sedis</taxon>
        <taxon>Chytridiomycetes</taxon>
        <taxon>Synchytriales</taxon>
        <taxon>Synchytriaceae</taxon>
        <taxon>Synchytrium</taxon>
    </lineage>
</organism>
<keyword evidence="5" id="KW-0677">Repeat</keyword>
<comment type="subcellular location">
    <subcellularLocation>
        <location evidence="2">Cytoplasm</location>
    </subcellularLocation>
    <subcellularLocation>
        <location evidence="1">Peroxisome</location>
    </subcellularLocation>
</comment>
<evidence type="ECO:0000256" key="1">
    <source>
        <dbReference type="ARBA" id="ARBA00004275"/>
    </source>
</evidence>
<dbReference type="PANTHER" id="PTHR10130">
    <property type="entry name" value="PEROXISOMAL TARGETING SIGNAL 1 RECEPTOR PEX5"/>
    <property type="match status" value="1"/>
</dbReference>
<accession>A0A507D576</accession>
<feature type="region of interest" description="Disordered" evidence="9">
    <location>
        <begin position="85"/>
        <end position="104"/>
    </location>
</feature>
<dbReference type="Gene3D" id="1.25.40.10">
    <property type="entry name" value="Tetratricopeptide repeat domain"/>
    <property type="match status" value="1"/>
</dbReference>
<feature type="repeat" description="TPR" evidence="8">
    <location>
        <begin position="660"/>
        <end position="693"/>
    </location>
</feature>
<dbReference type="Pfam" id="PF13432">
    <property type="entry name" value="TPR_16"/>
    <property type="match status" value="1"/>
</dbReference>
<dbReference type="VEuPathDB" id="FungiDB:SeMB42_g02961"/>
<evidence type="ECO:0000313" key="11">
    <source>
        <dbReference type="Proteomes" id="UP000320475"/>
    </source>
</evidence>
<feature type="repeat" description="TPR" evidence="8">
    <location>
        <begin position="515"/>
        <end position="548"/>
    </location>
</feature>
<evidence type="ECO:0000256" key="9">
    <source>
        <dbReference type="SAM" id="MobiDB-lite"/>
    </source>
</evidence>
<keyword evidence="4" id="KW-0963">Cytoplasm</keyword>
<reference evidence="10 11" key="1">
    <citation type="journal article" date="2019" name="Sci. Rep.">
        <title>Comparative genomics of chytrid fungi reveal insights into the obligate biotrophic and pathogenic lifestyle of Synchytrium endobioticum.</title>
        <authorList>
            <person name="van de Vossenberg B.T.L.H."/>
            <person name="Warris S."/>
            <person name="Nguyen H.D.T."/>
            <person name="van Gent-Pelzer M.P.E."/>
            <person name="Joly D.L."/>
            <person name="van de Geest H.C."/>
            <person name="Bonants P.J.M."/>
            <person name="Smith D.S."/>
            <person name="Levesque C.A."/>
            <person name="van der Lee T.A.J."/>
        </authorList>
    </citation>
    <scope>NUCLEOTIDE SEQUENCE [LARGE SCALE GENOMIC DNA]</scope>
    <source>
        <strain evidence="10 11">LEV6574</strain>
    </source>
</reference>
<dbReference type="InterPro" id="IPR019734">
    <property type="entry name" value="TPR_rpt"/>
</dbReference>
<dbReference type="PANTHER" id="PTHR10130:SF0">
    <property type="entry name" value="GH08708P"/>
    <property type="match status" value="1"/>
</dbReference>